<dbReference type="InterPro" id="IPR027417">
    <property type="entry name" value="P-loop_NTPase"/>
</dbReference>
<dbReference type="Gene3D" id="3.40.50.300">
    <property type="entry name" value="P-loop containing nucleotide triphosphate hydrolases"/>
    <property type="match status" value="1"/>
</dbReference>
<name>A0A0F9NBA3_9ZZZZ</name>
<proteinExistence type="predicted"/>
<comment type="caution">
    <text evidence="1">The sequence shown here is derived from an EMBL/GenBank/DDBJ whole genome shotgun (WGS) entry which is preliminary data.</text>
</comment>
<dbReference type="Gene3D" id="3.30.420.240">
    <property type="match status" value="1"/>
</dbReference>
<dbReference type="AlphaFoldDB" id="A0A0F9NBA3"/>
<gene>
    <name evidence="1" type="ORF">LCGC14_1357640</name>
</gene>
<organism evidence="1">
    <name type="scientific">marine sediment metagenome</name>
    <dbReference type="NCBI Taxonomy" id="412755"/>
    <lineage>
        <taxon>unclassified sequences</taxon>
        <taxon>metagenomes</taxon>
        <taxon>ecological metagenomes</taxon>
    </lineage>
</organism>
<reference evidence="1" key="1">
    <citation type="journal article" date="2015" name="Nature">
        <title>Complex archaea that bridge the gap between prokaryotes and eukaryotes.</title>
        <authorList>
            <person name="Spang A."/>
            <person name="Saw J.H."/>
            <person name="Jorgensen S.L."/>
            <person name="Zaremba-Niedzwiedzka K."/>
            <person name="Martijn J."/>
            <person name="Lind A.E."/>
            <person name="van Eijk R."/>
            <person name="Schleper C."/>
            <person name="Guy L."/>
            <person name="Ettema T.J."/>
        </authorList>
    </citation>
    <scope>NUCLEOTIDE SEQUENCE</scope>
</reference>
<evidence type="ECO:0000313" key="1">
    <source>
        <dbReference type="EMBL" id="KKM78667.1"/>
    </source>
</evidence>
<sequence>LTDIVLRGDEIYPSQYVAGDKKRWAFDDKMIVLGNFQYERDWRNYQGKSFSLMAFDEAAQFTEFQVRTVGGWQRSSKGENTLTLFCFNPPDTLEGEWIVKMFAPWIDPEYKGEPAADGEIRWFVRMGDIELEVENGDIFEEDGETFYPISRTFIKASRYDNPYLNEDYERMLANMPEPLRSMMMHGDFTVGAKDDIWQVFPTNWVLQAMERGRNTPKPDVKLRAIGCDPSGGGDDETVIPKLYGNWFEIFAYPGVEMVDGPTVGNKVIEHMETNAPIFIDNLGLGRSPWDYLKVLPNINITPIVHSEGTTEVDKNGILGFVNVRSAAYWRLKEALDPASGENICLPDDRKLRVDLTSTRYKIRGGKIAIELKADIIKRTGRSPDYSDAVVDTWYGVSLKPMRYSFG</sequence>
<feature type="non-terminal residue" evidence="1">
    <location>
        <position position="1"/>
    </location>
</feature>
<accession>A0A0F9NBA3</accession>
<dbReference type="EMBL" id="LAZR01008453">
    <property type="protein sequence ID" value="KKM78667.1"/>
    <property type="molecule type" value="Genomic_DNA"/>
</dbReference>
<protein>
    <recommendedName>
        <fullName evidence="2">Terminase large subunit gp17-like C-terminal domain-containing protein</fullName>
    </recommendedName>
</protein>
<evidence type="ECO:0008006" key="2">
    <source>
        <dbReference type="Google" id="ProtNLM"/>
    </source>
</evidence>